<evidence type="ECO:0000256" key="3">
    <source>
        <dbReference type="ARBA" id="ARBA00006996"/>
    </source>
</evidence>
<dbReference type="FunFam" id="2.60.40.150:FF:000007">
    <property type="entry name" value="Synaptotagmin 1"/>
    <property type="match status" value="1"/>
</dbReference>
<keyword evidence="4 13" id="KW-0812">Transmembrane</keyword>
<dbReference type="PRINTS" id="PR00399">
    <property type="entry name" value="SYNAPTOTAGMN"/>
</dbReference>
<comment type="similarity">
    <text evidence="3">Belongs to the synaptotagmin family.</text>
</comment>
<dbReference type="GO" id="GO:0000149">
    <property type="term" value="F:SNARE binding"/>
    <property type="evidence" value="ECO:0007669"/>
    <property type="project" value="TreeGrafter"/>
</dbReference>
<keyword evidence="8 13" id="KW-1133">Transmembrane helix</keyword>
<dbReference type="RefSeq" id="XP_013384938.1">
    <property type="nucleotide sequence ID" value="XM_013529484.1"/>
</dbReference>
<dbReference type="CDD" id="cd08385">
    <property type="entry name" value="C2A_Synaptotagmin-1-5-6-9-10"/>
    <property type="match status" value="1"/>
</dbReference>
<dbReference type="FunFam" id="2.60.40.150:FF:000016">
    <property type="entry name" value="Synaptotagmin 1"/>
    <property type="match status" value="1"/>
</dbReference>
<keyword evidence="5" id="KW-0479">Metal-binding</keyword>
<dbReference type="CDD" id="cd08402">
    <property type="entry name" value="C2B_Synaptotagmin-1"/>
    <property type="match status" value="1"/>
</dbReference>
<evidence type="ECO:0000313" key="16">
    <source>
        <dbReference type="RefSeq" id="XP_013384915.1"/>
    </source>
</evidence>
<evidence type="ECO:0000256" key="9">
    <source>
        <dbReference type="ARBA" id="ARBA00023018"/>
    </source>
</evidence>
<gene>
    <name evidence="16 17 18 19" type="primary">LOC106154905</name>
</gene>
<comment type="subcellular location">
    <subcellularLocation>
        <location evidence="2">Cytoplasmic vesicle</location>
        <location evidence="2">Secretory vesicle</location>
        <location evidence="2">Synaptic vesicle membrane</location>
        <topology evidence="2">Single-pass membrane protein</topology>
    </subcellularLocation>
</comment>
<dbReference type="PROSITE" id="PS50004">
    <property type="entry name" value="C2"/>
    <property type="match status" value="2"/>
</dbReference>
<feature type="compositionally biased region" description="Basic and acidic residues" evidence="12">
    <location>
        <begin position="137"/>
        <end position="148"/>
    </location>
</feature>
<sequence>MNMEAVGARLRRAIQSTTQAVVDEVSGSGSGDEAGPTPTAGPKDLKDKLKDEMMGLINKIPLPLPAIIAIAVASVLLLCCICICICKKCICKKKKKDQKGKGKGAVDLKNVQLLGSSYKEKVQPDLEELEVNMEDNEDRKSEEEEPEKLGRLQFKLDYDFTKGELSVTVIQGAELPGLDMSGTSDPYVKVFLLPDKKKKYETKVHRKTLNPVFNETFMFKVPFADVACKTLVMAVYDFDRFSKHDQIGKVEVPLNSVDLGQVLEEWRDLQSPDSDEKENKLGDICFSLRYVPTAGKLTVVILEAKNLKKMDVGGLSDPYVKIALYQGTKRLKKKKTTIKKHTLNPYYNESFTFEVPFEQIQKVTLIITVVDYDRIGTSEPIGRTVLGCTATGAELRHWSDMLANPRRPIAQWHTLMEMPEKS</sequence>
<feature type="domain" description="C2" evidence="14">
    <location>
        <begin position="148"/>
        <end position="267"/>
    </location>
</feature>
<dbReference type="Pfam" id="PF00168">
    <property type="entry name" value="C2"/>
    <property type="match status" value="2"/>
</dbReference>
<evidence type="ECO:0000256" key="13">
    <source>
        <dbReference type="SAM" id="Phobius"/>
    </source>
</evidence>
<dbReference type="OMA" id="RCILGCS"/>
<dbReference type="SMART" id="SM00239">
    <property type="entry name" value="C2"/>
    <property type="match status" value="2"/>
</dbReference>
<keyword evidence="9" id="KW-0770">Synapse</keyword>
<evidence type="ECO:0000256" key="11">
    <source>
        <dbReference type="ARBA" id="ARBA00023329"/>
    </source>
</evidence>
<evidence type="ECO:0000256" key="4">
    <source>
        <dbReference type="ARBA" id="ARBA00022692"/>
    </source>
</evidence>
<dbReference type="GO" id="GO:0048488">
    <property type="term" value="P:synaptic vesicle endocytosis"/>
    <property type="evidence" value="ECO:0007669"/>
    <property type="project" value="TreeGrafter"/>
</dbReference>
<keyword evidence="7" id="KW-0106">Calcium</keyword>
<dbReference type="InterPro" id="IPR000008">
    <property type="entry name" value="C2_dom"/>
</dbReference>
<dbReference type="GO" id="GO:0005509">
    <property type="term" value="F:calcium ion binding"/>
    <property type="evidence" value="ECO:0007669"/>
    <property type="project" value="TreeGrafter"/>
</dbReference>
<dbReference type="Proteomes" id="UP000085678">
    <property type="component" value="Unplaced"/>
</dbReference>
<feature type="transmembrane region" description="Helical" evidence="13">
    <location>
        <begin position="62"/>
        <end position="86"/>
    </location>
</feature>
<dbReference type="OrthoDB" id="67700at2759"/>
<evidence type="ECO:0000256" key="2">
    <source>
        <dbReference type="ARBA" id="ARBA00004254"/>
    </source>
</evidence>
<dbReference type="RefSeq" id="XP_013384915.1">
    <property type="nucleotide sequence ID" value="XM_013529461.1"/>
</dbReference>
<dbReference type="RefSeq" id="XP_013384931.1">
    <property type="nucleotide sequence ID" value="XM_013529477.1"/>
</dbReference>
<dbReference type="STRING" id="7574.A0A1S3HFT3"/>
<dbReference type="GO" id="GO:0030276">
    <property type="term" value="F:clathrin binding"/>
    <property type="evidence" value="ECO:0007669"/>
    <property type="project" value="TreeGrafter"/>
</dbReference>
<dbReference type="PRINTS" id="PR00360">
    <property type="entry name" value="C2DOMAIN"/>
</dbReference>
<name>A0A1S3HFT3_LINAN</name>
<feature type="domain" description="C2" evidence="14">
    <location>
        <begin position="280"/>
        <end position="413"/>
    </location>
</feature>
<dbReference type="GO" id="GO:0030424">
    <property type="term" value="C:axon"/>
    <property type="evidence" value="ECO:0007669"/>
    <property type="project" value="TreeGrafter"/>
</dbReference>
<keyword evidence="11" id="KW-0968">Cytoplasmic vesicle</keyword>
<feature type="compositionally biased region" description="Acidic residues" evidence="12">
    <location>
        <begin position="125"/>
        <end position="136"/>
    </location>
</feature>
<dbReference type="Gene3D" id="2.60.40.150">
    <property type="entry name" value="C2 domain"/>
    <property type="match status" value="2"/>
</dbReference>
<dbReference type="PANTHER" id="PTHR10024">
    <property type="entry name" value="SYNAPTOTAGMIN"/>
    <property type="match status" value="1"/>
</dbReference>
<evidence type="ECO:0000256" key="5">
    <source>
        <dbReference type="ARBA" id="ARBA00022723"/>
    </source>
</evidence>
<evidence type="ECO:0000256" key="1">
    <source>
        <dbReference type="ARBA" id="ARBA00001913"/>
    </source>
</evidence>
<dbReference type="GO" id="GO:0048791">
    <property type="term" value="P:calcium ion-regulated exocytosis of neurotransmitter"/>
    <property type="evidence" value="ECO:0007669"/>
    <property type="project" value="TreeGrafter"/>
</dbReference>
<dbReference type="GO" id="GO:0031045">
    <property type="term" value="C:dense core granule"/>
    <property type="evidence" value="ECO:0007669"/>
    <property type="project" value="TreeGrafter"/>
</dbReference>
<evidence type="ECO:0000256" key="6">
    <source>
        <dbReference type="ARBA" id="ARBA00022737"/>
    </source>
</evidence>
<evidence type="ECO:0000256" key="10">
    <source>
        <dbReference type="ARBA" id="ARBA00023136"/>
    </source>
</evidence>
<evidence type="ECO:0000256" key="8">
    <source>
        <dbReference type="ARBA" id="ARBA00022989"/>
    </source>
</evidence>
<dbReference type="GeneID" id="106154905"/>
<accession>A0A1S3HFT3</accession>
<evidence type="ECO:0000313" key="18">
    <source>
        <dbReference type="RefSeq" id="XP_013384931.1"/>
    </source>
</evidence>
<dbReference type="RefSeq" id="XP_013384923.1">
    <property type="nucleotide sequence ID" value="XM_013529469.1"/>
</dbReference>
<reference evidence="16 17" key="1">
    <citation type="submission" date="2025-04" db="UniProtKB">
        <authorList>
            <consortium name="RefSeq"/>
        </authorList>
    </citation>
    <scope>IDENTIFICATION</scope>
    <source>
        <tissue evidence="16 17">Gonads</tissue>
    </source>
</reference>
<evidence type="ECO:0000313" key="15">
    <source>
        <dbReference type="Proteomes" id="UP000085678"/>
    </source>
</evidence>
<keyword evidence="6" id="KW-0677">Repeat</keyword>
<evidence type="ECO:0000256" key="7">
    <source>
        <dbReference type="ARBA" id="ARBA00022837"/>
    </source>
</evidence>
<feature type="region of interest" description="Disordered" evidence="12">
    <location>
        <begin position="125"/>
        <end position="148"/>
    </location>
</feature>
<feature type="region of interest" description="Disordered" evidence="12">
    <location>
        <begin position="24"/>
        <end position="46"/>
    </location>
</feature>
<protein>
    <submittedName>
        <fullName evidence="16 17">Synaptotagmin-1 isoform X1</fullName>
    </submittedName>
</protein>
<keyword evidence="10 13" id="KW-0472">Membrane</keyword>
<dbReference type="GO" id="GO:0030672">
    <property type="term" value="C:synaptic vesicle membrane"/>
    <property type="evidence" value="ECO:0007669"/>
    <property type="project" value="UniProtKB-SubCell"/>
</dbReference>
<proteinExistence type="inferred from homology"/>
<dbReference type="GO" id="GO:0005544">
    <property type="term" value="F:calcium-dependent phospholipid binding"/>
    <property type="evidence" value="ECO:0007669"/>
    <property type="project" value="TreeGrafter"/>
</dbReference>
<evidence type="ECO:0000313" key="19">
    <source>
        <dbReference type="RefSeq" id="XP_013384938.1"/>
    </source>
</evidence>
<evidence type="ECO:0000259" key="14">
    <source>
        <dbReference type="PROSITE" id="PS50004"/>
    </source>
</evidence>
<dbReference type="AlphaFoldDB" id="A0A1S3HFT3"/>
<organism evidence="15 16">
    <name type="scientific">Lingula anatina</name>
    <name type="common">Brachiopod</name>
    <name type="synonym">Lingula unguis</name>
    <dbReference type="NCBI Taxonomy" id="7574"/>
    <lineage>
        <taxon>Eukaryota</taxon>
        <taxon>Metazoa</taxon>
        <taxon>Spiralia</taxon>
        <taxon>Lophotrochozoa</taxon>
        <taxon>Brachiopoda</taxon>
        <taxon>Linguliformea</taxon>
        <taxon>Lingulata</taxon>
        <taxon>Lingulida</taxon>
        <taxon>Linguloidea</taxon>
        <taxon>Lingulidae</taxon>
        <taxon>Lingula</taxon>
    </lineage>
</organism>
<dbReference type="GO" id="GO:0005886">
    <property type="term" value="C:plasma membrane"/>
    <property type="evidence" value="ECO:0007669"/>
    <property type="project" value="TreeGrafter"/>
</dbReference>
<evidence type="ECO:0000256" key="12">
    <source>
        <dbReference type="SAM" id="MobiDB-lite"/>
    </source>
</evidence>
<dbReference type="KEGG" id="lak:106154905"/>
<dbReference type="PANTHER" id="PTHR10024:SF227">
    <property type="entry name" value="SYNAPTOTAGMIN 1"/>
    <property type="match status" value="1"/>
</dbReference>
<keyword evidence="15" id="KW-1185">Reference proteome</keyword>
<dbReference type="GO" id="GO:0001786">
    <property type="term" value="F:phosphatidylserine binding"/>
    <property type="evidence" value="ECO:0007669"/>
    <property type="project" value="TreeGrafter"/>
</dbReference>
<evidence type="ECO:0000313" key="17">
    <source>
        <dbReference type="RefSeq" id="XP_013384923.1"/>
    </source>
</evidence>
<dbReference type="SUPFAM" id="SSF49562">
    <property type="entry name" value="C2 domain (Calcium/lipid-binding domain, CaLB)"/>
    <property type="match status" value="2"/>
</dbReference>
<comment type="cofactor">
    <cofactor evidence="1">
        <name>Ca(2+)</name>
        <dbReference type="ChEBI" id="CHEBI:29108"/>
    </cofactor>
</comment>
<dbReference type="InterPro" id="IPR001565">
    <property type="entry name" value="Synaptotagmin"/>
</dbReference>
<dbReference type="InterPro" id="IPR035892">
    <property type="entry name" value="C2_domain_sf"/>
</dbReference>